<dbReference type="Gene3D" id="3.30.710.10">
    <property type="entry name" value="Potassium Channel Kv1.1, Chain A"/>
    <property type="match status" value="1"/>
</dbReference>
<dbReference type="PANTHER" id="PTHR45774:SF3">
    <property type="entry name" value="BTB (POZ) DOMAIN-CONTAINING 2B-RELATED"/>
    <property type="match status" value="1"/>
</dbReference>
<dbReference type="InterPro" id="IPR000210">
    <property type="entry name" value="BTB/POZ_dom"/>
</dbReference>
<evidence type="ECO:0000259" key="1">
    <source>
        <dbReference type="PROSITE" id="PS50097"/>
    </source>
</evidence>
<dbReference type="GO" id="GO:0005829">
    <property type="term" value="C:cytosol"/>
    <property type="evidence" value="ECO:0007669"/>
    <property type="project" value="TreeGrafter"/>
</dbReference>
<keyword evidence="3" id="KW-1185">Reference proteome</keyword>
<reference evidence="2 3" key="1">
    <citation type="journal article" date="2016" name="Nat. Commun.">
        <title>Extremotolerant tardigrade genome and improved radiotolerance of human cultured cells by tardigrade-unique protein.</title>
        <authorList>
            <person name="Hashimoto T."/>
            <person name="Horikawa D.D."/>
            <person name="Saito Y."/>
            <person name="Kuwahara H."/>
            <person name="Kozuka-Hata H."/>
            <person name="Shin-I T."/>
            <person name="Minakuchi Y."/>
            <person name="Ohishi K."/>
            <person name="Motoyama A."/>
            <person name="Aizu T."/>
            <person name="Enomoto A."/>
            <person name="Kondo K."/>
            <person name="Tanaka S."/>
            <person name="Hara Y."/>
            <person name="Koshikawa S."/>
            <person name="Sagara H."/>
            <person name="Miura T."/>
            <person name="Yokobori S."/>
            <person name="Miyagawa K."/>
            <person name="Suzuki Y."/>
            <person name="Kubo T."/>
            <person name="Oyama M."/>
            <person name="Kohara Y."/>
            <person name="Fujiyama A."/>
            <person name="Arakawa K."/>
            <person name="Katayama T."/>
            <person name="Toyoda A."/>
            <person name="Kunieda T."/>
        </authorList>
    </citation>
    <scope>NUCLEOTIDE SEQUENCE [LARGE SCALE GENOMIC DNA]</scope>
    <source>
        <strain evidence="2 3">YOKOZUNA-1</strain>
    </source>
</reference>
<proteinExistence type="predicted"/>
<dbReference type="SUPFAM" id="SSF54695">
    <property type="entry name" value="POZ domain"/>
    <property type="match status" value="1"/>
</dbReference>
<gene>
    <name evidence="2" type="primary">RvY_12579</name>
    <name evidence="2" type="synonym">RvY_12579.1</name>
    <name evidence="2" type="ORF">RvY_12579-1</name>
</gene>
<dbReference type="PANTHER" id="PTHR45774">
    <property type="entry name" value="BTB/POZ DOMAIN-CONTAINING"/>
    <property type="match status" value="1"/>
</dbReference>
<dbReference type="EMBL" id="BDGG01000007">
    <property type="protein sequence ID" value="GAV01950.1"/>
    <property type="molecule type" value="Genomic_DNA"/>
</dbReference>
<sequence length="148" mass="16802">MCDTTKEKMDRVAVATSCGWQGRCRTVKERTAYLLRHSPIPFDVKFRVGSLDVKEAVIEAHRHVLAIGSEYFFSLFYGPFPKKATLIEVFDRDPTAFTVMVQYAATWLLCFCTDGGCDMYQPAIAGMPTQMLWTPQSSMLTLSWPSKR</sequence>
<organism evidence="2 3">
    <name type="scientific">Ramazzottius varieornatus</name>
    <name type="common">Water bear</name>
    <name type="synonym">Tardigrade</name>
    <dbReference type="NCBI Taxonomy" id="947166"/>
    <lineage>
        <taxon>Eukaryota</taxon>
        <taxon>Metazoa</taxon>
        <taxon>Ecdysozoa</taxon>
        <taxon>Tardigrada</taxon>
        <taxon>Eutardigrada</taxon>
        <taxon>Parachela</taxon>
        <taxon>Hypsibioidea</taxon>
        <taxon>Ramazzottiidae</taxon>
        <taxon>Ramazzottius</taxon>
    </lineage>
</organism>
<dbReference type="OrthoDB" id="45365at2759"/>
<dbReference type="Proteomes" id="UP000186922">
    <property type="component" value="Unassembled WGS sequence"/>
</dbReference>
<name>A0A1D1VK12_RAMVA</name>
<evidence type="ECO:0000313" key="3">
    <source>
        <dbReference type="Proteomes" id="UP000186922"/>
    </source>
</evidence>
<accession>A0A1D1VK12</accession>
<comment type="caution">
    <text evidence="2">The sequence shown here is derived from an EMBL/GenBank/DDBJ whole genome shotgun (WGS) entry which is preliminary data.</text>
</comment>
<dbReference type="AlphaFoldDB" id="A0A1D1VK12"/>
<evidence type="ECO:0000313" key="2">
    <source>
        <dbReference type="EMBL" id="GAV01950.1"/>
    </source>
</evidence>
<dbReference type="InterPro" id="IPR011333">
    <property type="entry name" value="SKP1/BTB/POZ_sf"/>
</dbReference>
<dbReference type="PROSITE" id="PS50097">
    <property type="entry name" value="BTB"/>
    <property type="match status" value="1"/>
</dbReference>
<dbReference type="STRING" id="947166.A0A1D1VK12"/>
<feature type="domain" description="BTB" evidence="1">
    <location>
        <begin position="42"/>
        <end position="103"/>
    </location>
</feature>
<protein>
    <recommendedName>
        <fullName evidence="1">BTB domain-containing protein</fullName>
    </recommendedName>
</protein>
<dbReference type="GO" id="GO:0022008">
    <property type="term" value="P:neurogenesis"/>
    <property type="evidence" value="ECO:0007669"/>
    <property type="project" value="TreeGrafter"/>
</dbReference>
<dbReference type="Pfam" id="PF00651">
    <property type="entry name" value="BTB"/>
    <property type="match status" value="1"/>
</dbReference>